<feature type="compositionally biased region" description="Low complexity" evidence="4">
    <location>
        <begin position="98"/>
        <end position="107"/>
    </location>
</feature>
<dbReference type="Gene3D" id="2.130.10.10">
    <property type="entry name" value="YVTN repeat-like/Quinoprotein amine dehydrogenase"/>
    <property type="match status" value="1"/>
</dbReference>
<name>A0A9W8MM67_9AGAR</name>
<dbReference type="PANTHER" id="PTHR44267:SF1">
    <property type="entry name" value="WD REPEAT-CONTAINING PROTEIN 43"/>
    <property type="match status" value="1"/>
</dbReference>
<dbReference type="SUPFAM" id="SSF50998">
    <property type="entry name" value="Quinoprotein alcohol dehydrogenase-like"/>
    <property type="match status" value="1"/>
</dbReference>
<evidence type="ECO:0000313" key="6">
    <source>
        <dbReference type="Proteomes" id="UP001140091"/>
    </source>
</evidence>
<evidence type="ECO:0000256" key="4">
    <source>
        <dbReference type="SAM" id="MobiDB-lite"/>
    </source>
</evidence>
<feature type="region of interest" description="Disordered" evidence="4">
    <location>
        <begin position="1"/>
        <end position="28"/>
    </location>
</feature>
<organism evidence="5 6">
    <name type="scientific">Candolleomyces eurysporus</name>
    <dbReference type="NCBI Taxonomy" id="2828524"/>
    <lineage>
        <taxon>Eukaryota</taxon>
        <taxon>Fungi</taxon>
        <taxon>Dikarya</taxon>
        <taxon>Basidiomycota</taxon>
        <taxon>Agaricomycotina</taxon>
        <taxon>Agaricomycetes</taxon>
        <taxon>Agaricomycetidae</taxon>
        <taxon>Agaricales</taxon>
        <taxon>Agaricineae</taxon>
        <taxon>Psathyrellaceae</taxon>
        <taxon>Candolleomyces</taxon>
    </lineage>
</organism>
<dbReference type="AlphaFoldDB" id="A0A9W8MM67"/>
<feature type="compositionally biased region" description="Basic residues" evidence="4">
    <location>
        <begin position="1"/>
        <end position="16"/>
    </location>
</feature>
<dbReference type="InterPro" id="IPR011047">
    <property type="entry name" value="Quinoprotein_ADH-like_sf"/>
</dbReference>
<dbReference type="InterPro" id="IPR052414">
    <property type="entry name" value="U3_snoRNA-assoc_WDR"/>
</dbReference>
<gene>
    <name evidence="5" type="ORF">H1R20_g3517</name>
</gene>
<evidence type="ECO:0000256" key="3">
    <source>
        <dbReference type="PROSITE-ProRule" id="PRU00221"/>
    </source>
</evidence>
<keyword evidence="3" id="KW-0853">WD repeat</keyword>
<dbReference type="PANTHER" id="PTHR44267">
    <property type="entry name" value="WD REPEAT-CONTAINING PROTEIN 43"/>
    <property type="match status" value="1"/>
</dbReference>
<sequence length="196" mass="20884">MASVKKSSKNKGKQPKTRPTSTAAISQPVVDDASLQTSLSAFSDDGHLFAYLALTVDKHRLRVYNTASGQSLADHTLDNARVSHLSWGSFNFASEAQNAAADNDAQSPSKKKRKKRSSLAATEHQSTIGTEVVILGLSDGSISFFSPSHARVLRTLSHPSSSTPILAVASAEGSNPSAVWSSSEDGTVRCWDLQKK</sequence>
<proteinExistence type="predicted"/>
<evidence type="ECO:0000256" key="1">
    <source>
        <dbReference type="ARBA" id="ARBA00004123"/>
    </source>
</evidence>
<dbReference type="GO" id="GO:0005730">
    <property type="term" value="C:nucleolus"/>
    <property type="evidence" value="ECO:0007669"/>
    <property type="project" value="TreeGrafter"/>
</dbReference>
<evidence type="ECO:0000313" key="5">
    <source>
        <dbReference type="EMBL" id="KAJ2933579.1"/>
    </source>
</evidence>
<comment type="subcellular location">
    <subcellularLocation>
        <location evidence="1">Nucleus</location>
    </subcellularLocation>
</comment>
<reference evidence="5" key="1">
    <citation type="submission" date="2022-06" db="EMBL/GenBank/DDBJ databases">
        <title>Genome Sequence of Candolleomyces eurysporus.</title>
        <authorList>
            <person name="Buettner E."/>
        </authorList>
    </citation>
    <scope>NUCLEOTIDE SEQUENCE</scope>
    <source>
        <strain evidence="5">VTCC 930004</strain>
    </source>
</reference>
<protein>
    <recommendedName>
        <fullName evidence="7">WD40 repeat-like protein</fullName>
    </recommendedName>
</protein>
<dbReference type="InterPro" id="IPR015943">
    <property type="entry name" value="WD40/YVTN_repeat-like_dom_sf"/>
</dbReference>
<dbReference type="PROSITE" id="PS50082">
    <property type="entry name" value="WD_REPEATS_2"/>
    <property type="match status" value="1"/>
</dbReference>
<keyword evidence="2" id="KW-0539">Nucleus</keyword>
<feature type="non-terminal residue" evidence="5">
    <location>
        <position position="196"/>
    </location>
</feature>
<dbReference type="EMBL" id="JANBPK010000739">
    <property type="protein sequence ID" value="KAJ2933579.1"/>
    <property type="molecule type" value="Genomic_DNA"/>
</dbReference>
<dbReference type="OrthoDB" id="30195at2759"/>
<dbReference type="GO" id="GO:0000462">
    <property type="term" value="P:maturation of SSU-rRNA from tricistronic rRNA transcript (SSU-rRNA, 5.8S rRNA, LSU-rRNA)"/>
    <property type="evidence" value="ECO:0007669"/>
    <property type="project" value="TreeGrafter"/>
</dbReference>
<comment type="caution">
    <text evidence="5">The sequence shown here is derived from an EMBL/GenBank/DDBJ whole genome shotgun (WGS) entry which is preliminary data.</text>
</comment>
<dbReference type="Proteomes" id="UP001140091">
    <property type="component" value="Unassembled WGS sequence"/>
</dbReference>
<keyword evidence="6" id="KW-1185">Reference proteome</keyword>
<feature type="region of interest" description="Disordered" evidence="4">
    <location>
        <begin position="98"/>
        <end position="123"/>
    </location>
</feature>
<feature type="repeat" description="WD" evidence="3">
    <location>
        <begin position="181"/>
        <end position="196"/>
    </location>
</feature>
<dbReference type="InterPro" id="IPR001680">
    <property type="entry name" value="WD40_rpt"/>
</dbReference>
<evidence type="ECO:0008006" key="7">
    <source>
        <dbReference type="Google" id="ProtNLM"/>
    </source>
</evidence>
<accession>A0A9W8MM67</accession>
<evidence type="ECO:0000256" key="2">
    <source>
        <dbReference type="ARBA" id="ARBA00023242"/>
    </source>
</evidence>